<accession>A0A9W9LLX9</accession>
<gene>
    <name evidence="4" type="ORF">N7492_007711</name>
</gene>
<dbReference type="OrthoDB" id="2309723at2759"/>
<feature type="domain" description="GST C-terminal" evidence="3">
    <location>
        <begin position="85"/>
        <end position="211"/>
    </location>
</feature>
<dbReference type="CDD" id="cd03057">
    <property type="entry name" value="GST_N_Beta"/>
    <property type="match status" value="1"/>
</dbReference>
<dbReference type="InterPro" id="IPR004045">
    <property type="entry name" value="Glutathione_S-Trfase_N"/>
</dbReference>
<protein>
    <recommendedName>
        <fullName evidence="6">Glutathione S-transferase</fullName>
    </recommendedName>
</protein>
<comment type="caution">
    <text evidence="4">The sequence shown here is derived from an EMBL/GenBank/DDBJ whole genome shotgun (WGS) entry which is preliminary data.</text>
</comment>
<dbReference type="Gene3D" id="1.20.1050.10">
    <property type="match status" value="1"/>
</dbReference>
<dbReference type="SFLD" id="SFLDS00019">
    <property type="entry name" value="Glutathione_Transferase_(cytos"/>
    <property type="match status" value="1"/>
</dbReference>
<sequence length="211" mass="23159">MSDIKLYYFPGACSLASHILLHETGVPFTGKPQERSPFSEELRALNPKVKVPVLTIDGNVVTEGPAIMTAISSLAPEKNLTGAPGTLEAFKILEYLIWLSGTLHGTGYSMVIRPQRFVDNPAEHDNVKQKALEIIRGCYESIEQGLGKSEGEYAFGKSFTAVDAYLFVFWRWGSQIGKLDMDSLYPKYGTLAKAVARREATIAALKAEGLE</sequence>
<evidence type="ECO:0000259" key="2">
    <source>
        <dbReference type="PROSITE" id="PS50404"/>
    </source>
</evidence>
<dbReference type="InterPro" id="IPR036249">
    <property type="entry name" value="Thioredoxin-like_sf"/>
</dbReference>
<dbReference type="InterPro" id="IPR040079">
    <property type="entry name" value="Glutathione_S-Trfase"/>
</dbReference>
<dbReference type="PROSITE" id="PS50405">
    <property type="entry name" value="GST_CTER"/>
    <property type="match status" value="1"/>
</dbReference>
<dbReference type="PANTHER" id="PTHR44051:SF8">
    <property type="entry name" value="GLUTATHIONE S-TRANSFERASE GSTA"/>
    <property type="match status" value="1"/>
</dbReference>
<dbReference type="InterPro" id="IPR036282">
    <property type="entry name" value="Glutathione-S-Trfase_C_sf"/>
</dbReference>
<evidence type="ECO:0000256" key="1">
    <source>
        <dbReference type="ARBA" id="ARBA00007409"/>
    </source>
</evidence>
<dbReference type="PROSITE" id="PS50404">
    <property type="entry name" value="GST_NTER"/>
    <property type="match status" value="1"/>
</dbReference>
<comment type="similarity">
    <text evidence="1">Belongs to the GST superfamily.</text>
</comment>
<dbReference type="SUPFAM" id="SSF52833">
    <property type="entry name" value="Thioredoxin-like"/>
    <property type="match status" value="1"/>
</dbReference>
<reference evidence="4" key="2">
    <citation type="journal article" date="2023" name="IMA Fungus">
        <title>Comparative genomic study of the Penicillium genus elucidates a diverse pangenome and 15 lateral gene transfer events.</title>
        <authorList>
            <person name="Petersen C."/>
            <person name="Sorensen T."/>
            <person name="Nielsen M.R."/>
            <person name="Sondergaard T.E."/>
            <person name="Sorensen J.L."/>
            <person name="Fitzpatrick D.A."/>
            <person name="Frisvad J.C."/>
            <person name="Nielsen K.L."/>
        </authorList>
    </citation>
    <scope>NUCLEOTIDE SEQUENCE</scope>
    <source>
        <strain evidence="4">IBT 21917</strain>
    </source>
</reference>
<evidence type="ECO:0008006" key="6">
    <source>
        <dbReference type="Google" id="ProtNLM"/>
    </source>
</evidence>
<evidence type="ECO:0000313" key="4">
    <source>
        <dbReference type="EMBL" id="KAJ5162319.1"/>
    </source>
</evidence>
<dbReference type="PANTHER" id="PTHR44051">
    <property type="entry name" value="GLUTATHIONE S-TRANSFERASE-RELATED"/>
    <property type="match status" value="1"/>
</dbReference>
<reference evidence="4" key="1">
    <citation type="submission" date="2022-11" db="EMBL/GenBank/DDBJ databases">
        <authorList>
            <person name="Petersen C."/>
        </authorList>
    </citation>
    <scope>NUCLEOTIDE SEQUENCE</scope>
    <source>
        <strain evidence="4">IBT 21917</strain>
    </source>
</reference>
<evidence type="ECO:0000313" key="5">
    <source>
        <dbReference type="Proteomes" id="UP001146351"/>
    </source>
</evidence>
<proteinExistence type="inferred from homology"/>
<dbReference type="EMBL" id="JAPQKO010000005">
    <property type="protein sequence ID" value="KAJ5162319.1"/>
    <property type="molecule type" value="Genomic_DNA"/>
</dbReference>
<keyword evidence="5" id="KW-1185">Reference proteome</keyword>
<dbReference type="SUPFAM" id="SSF47616">
    <property type="entry name" value="GST C-terminal domain-like"/>
    <property type="match status" value="1"/>
</dbReference>
<name>A0A9W9LLX9_9EURO</name>
<evidence type="ECO:0000259" key="3">
    <source>
        <dbReference type="PROSITE" id="PS50405"/>
    </source>
</evidence>
<dbReference type="Proteomes" id="UP001146351">
    <property type="component" value="Unassembled WGS sequence"/>
</dbReference>
<feature type="domain" description="GST N-terminal" evidence="2">
    <location>
        <begin position="1"/>
        <end position="79"/>
    </location>
</feature>
<dbReference type="AlphaFoldDB" id="A0A9W9LLX9"/>
<dbReference type="InterPro" id="IPR010987">
    <property type="entry name" value="Glutathione-S-Trfase_C-like"/>
</dbReference>
<dbReference type="Pfam" id="PF13409">
    <property type="entry name" value="GST_N_2"/>
    <property type="match status" value="1"/>
</dbReference>
<organism evidence="4 5">
    <name type="scientific">Penicillium capsulatum</name>
    <dbReference type="NCBI Taxonomy" id="69766"/>
    <lineage>
        <taxon>Eukaryota</taxon>
        <taxon>Fungi</taxon>
        <taxon>Dikarya</taxon>
        <taxon>Ascomycota</taxon>
        <taxon>Pezizomycotina</taxon>
        <taxon>Eurotiomycetes</taxon>
        <taxon>Eurotiomycetidae</taxon>
        <taxon>Eurotiales</taxon>
        <taxon>Aspergillaceae</taxon>
        <taxon>Penicillium</taxon>
    </lineage>
</organism>
<dbReference type="Gene3D" id="3.40.30.10">
    <property type="entry name" value="Glutaredoxin"/>
    <property type="match status" value="1"/>
</dbReference>